<dbReference type="RefSeq" id="WP_203001259.1">
    <property type="nucleotide sequence ID" value="NZ_JADWYU010000089.1"/>
</dbReference>
<accession>A0A937UT60</accession>
<keyword evidence="2" id="KW-1185">Reference proteome</keyword>
<dbReference type="InterPro" id="IPR044855">
    <property type="entry name" value="CoA-Trfase_III_dom3_sf"/>
</dbReference>
<dbReference type="Gene3D" id="3.40.50.10540">
    <property type="entry name" value="Crotonobetainyl-coa:carnitine coa-transferase, domain 1"/>
    <property type="match status" value="1"/>
</dbReference>
<dbReference type="PANTHER" id="PTHR48228">
    <property type="entry name" value="SUCCINYL-COA--D-CITRAMALATE COA-TRANSFERASE"/>
    <property type="match status" value="1"/>
</dbReference>
<reference evidence="1" key="1">
    <citation type="submission" date="2020-12" db="EMBL/GenBank/DDBJ databases">
        <title>Genomic characterization of non-nitrogen-fixing Frankia strains.</title>
        <authorList>
            <person name="Carlos-Shanley C."/>
            <person name="Guerra T."/>
            <person name="Hahn D."/>
        </authorList>
    </citation>
    <scope>NUCLEOTIDE SEQUENCE</scope>
    <source>
        <strain evidence="1">CN6</strain>
    </source>
</reference>
<protein>
    <submittedName>
        <fullName evidence="1">CoA transferase</fullName>
    </submittedName>
</protein>
<dbReference type="SUPFAM" id="SSF89796">
    <property type="entry name" value="CoA-transferase family III (CaiB/BaiF)"/>
    <property type="match status" value="1"/>
</dbReference>
<gene>
    <name evidence="1" type="ORF">I7412_21285</name>
</gene>
<evidence type="ECO:0000313" key="2">
    <source>
        <dbReference type="Proteomes" id="UP000604475"/>
    </source>
</evidence>
<organism evidence="1 2">
    <name type="scientific">Frankia nepalensis</name>
    <dbReference type="NCBI Taxonomy" id="1836974"/>
    <lineage>
        <taxon>Bacteria</taxon>
        <taxon>Bacillati</taxon>
        <taxon>Actinomycetota</taxon>
        <taxon>Actinomycetes</taxon>
        <taxon>Frankiales</taxon>
        <taxon>Frankiaceae</taxon>
        <taxon>Frankia</taxon>
    </lineage>
</organism>
<dbReference type="InterPro" id="IPR050509">
    <property type="entry name" value="CoA-transferase_III"/>
</dbReference>
<evidence type="ECO:0000313" key="1">
    <source>
        <dbReference type="EMBL" id="MBL7629656.1"/>
    </source>
</evidence>
<dbReference type="AlphaFoldDB" id="A0A937UT60"/>
<comment type="caution">
    <text evidence="1">The sequence shown here is derived from an EMBL/GenBank/DDBJ whole genome shotgun (WGS) entry which is preliminary data.</text>
</comment>
<proteinExistence type="predicted"/>
<dbReference type="PANTHER" id="PTHR48228:SF2">
    <property type="entry name" value="E-CINNAMOYL-COA:R-PHENYLLACTATE COA TRANSFERASE LARGE SUBUNIT"/>
    <property type="match status" value="1"/>
</dbReference>
<sequence length="406" mass="43483">MAEAGPLAGVRVVEVATHVFVPMASAVLAEWGATVVKVEHPVTGDPYRALTTVGLHNVYRGVDPFFQSANRGKRSVGIDLAHPDGRALLGRLLGAADVFVTSLRADARRKLRIDVADVRVDAPSVIYVRGTAFGARGPDANRGGYDTGAYWARSGMQHLHTPAGQWPGPPRPAFGDVVAGLALAGAVSTALYRRAATGEPSVIDSSLLAAGLWQVQPDVVNARLDAEGHTGARTDRHAAWNPLMLTYRTADDRFVALMMLSPDRYWPDLCVALGCPELAEDPRFVDLDARRRNAAACVDALDAVFATRTLARWSEALASFAGEWAPVQTPREAHDDPQVVANGYVADVEMGAGFGLPMVTAPAQFDGRPSRPARAPEHGEHTEDVLLELGLTWPEITDLKERGAVL</sequence>
<dbReference type="EMBL" id="JAEACQ010000234">
    <property type="protein sequence ID" value="MBL7629656.1"/>
    <property type="molecule type" value="Genomic_DNA"/>
</dbReference>
<dbReference type="Gene3D" id="3.30.1540.10">
    <property type="entry name" value="formyl-coa transferase, domain 3"/>
    <property type="match status" value="1"/>
</dbReference>
<keyword evidence="1" id="KW-0808">Transferase</keyword>
<dbReference type="Proteomes" id="UP000604475">
    <property type="component" value="Unassembled WGS sequence"/>
</dbReference>
<dbReference type="Pfam" id="PF02515">
    <property type="entry name" value="CoA_transf_3"/>
    <property type="match status" value="1"/>
</dbReference>
<dbReference type="GO" id="GO:0016740">
    <property type="term" value="F:transferase activity"/>
    <property type="evidence" value="ECO:0007669"/>
    <property type="project" value="UniProtKB-KW"/>
</dbReference>
<dbReference type="InterPro" id="IPR003673">
    <property type="entry name" value="CoA-Trfase_fam_III"/>
</dbReference>
<name>A0A937UT60_9ACTN</name>
<dbReference type="InterPro" id="IPR023606">
    <property type="entry name" value="CoA-Trfase_III_dom_1_sf"/>
</dbReference>